<dbReference type="Pfam" id="PF00005">
    <property type="entry name" value="ABC_tran"/>
    <property type="match status" value="1"/>
</dbReference>
<dbReference type="Proteomes" id="UP000235589">
    <property type="component" value="Chromosome"/>
</dbReference>
<dbReference type="SMART" id="SM00382">
    <property type="entry name" value="AAA"/>
    <property type="match status" value="1"/>
</dbReference>
<evidence type="ECO:0000256" key="1">
    <source>
        <dbReference type="ARBA" id="ARBA00005417"/>
    </source>
</evidence>
<gene>
    <name evidence="6" type="ORF">B9O19_01655</name>
</gene>
<evidence type="ECO:0000256" key="4">
    <source>
        <dbReference type="ARBA" id="ARBA00022840"/>
    </source>
</evidence>
<dbReference type="AlphaFoldDB" id="A0A2K9P3K3"/>
<reference evidence="6 7" key="1">
    <citation type="submission" date="2017-04" db="EMBL/GenBank/DDBJ databases">
        <title>Monoglobus pectinilyticus 14 draft genome.</title>
        <authorList>
            <person name="Kim C."/>
            <person name="Rosendale D.I."/>
            <person name="Kelly W.J."/>
            <person name="Tannock G.W."/>
            <person name="Patchett M.L."/>
            <person name="Jordens J.Z."/>
        </authorList>
    </citation>
    <scope>NUCLEOTIDE SEQUENCE [LARGE SCALE GENOMIC DNA]</scope>
    <source>
        <strain evidence="6 7">14</strain>
    </source>
</reference>
<evidence type="ECO:0000256" key="3">
    <source>
        <dbReference type="ARBA" id="ARBA00022741"/>
    </source>
</evidence>
<dbReference type="RefSeq" id="WP_102365983.1">
    <property type="nucleotide sequence ID" value="NZ_CP020991.1"/>
</dbReference>
<evidence type="ECO:0000259" key="5">
    <source>
        <dbReference type="PROSITE" id="PS50893"/>
    </source>
</evidence>
<dbReference type="InterPro" id="IPR003439">
    <property type="entry name" value="ABC_transporter-like_ATP-bd"/>
</dbReference>
<dbReference type="PANTHER" id="PTHR43335:SF4">
    <property type="entry name" value="ABC TRANSPORTER, ATP-BINDING PROTEIN"/>
    <property type="match status" value="1"/>
</dbReference>
<dbReference type="InterPro" id="IPR003593">
    <property type="entry name" value="AAA+_ATPase"/>
</dbReference>
<feature type="domain" description="ABC transporter" evidence="5">
    <location>
        <begin position="9"/>
        <end position="241"/>
    </location>
</feature>
<dbReference type="OrthoDB" id="9809205at2"/>
<comment type="similarity">
    <text evidence="1">Belongs to the ABC transporter superfamily.</text>
</comment>
<accession>A0A2K9P3K3</accession>
<protein>
    <submittedName>
        <fullName evidence="6">ABC transporter, ATP-binding protein</fullName>
    </submittedName>
</protein>
<dbReference type="GO" id="GO:0016887">
    <property type="term" value="F:ATP hydrolysis activity"/>
    <property type="evidence" value="ECO:0007669"/>
    <property type="project" value="InterPro"/>
</dbReference>
<keyword evidence="2" id="KW-0813">Transport</keyword>
<evidence type="ECO:0000313" key="7">
    <source>
        <dbReference type="Proteomes" id="UP000235589"/>
    </source>
</evidence>
<dbReference type="PROSITE" id="PS50893">
    <property type="entry name" value="ABC_TRANSPORTER_2"/>
    <property type="match status" value="1"/>
</dbReference>
<keyword evidence="3" id="KW-0547">Nucleotide-binding</keyword>
<dbReference type="GO" id="GO:0005524">
    <property type="term" value="F:ATP binding"/>
    <property type="evidence" value="ECO:0007669"/>
    <property type="project" value="UniProtKB-KW"/>
</dbReference>
<proteinExistence type="inferred from homology"/>
<dbReference type="SUPFAM" id="SSF52540">
    <property type="entry name" value="P-loop containing nucleoside triphosphate hydrolases"/>
    <property type="match status" value="1"/>
</dbReference>
<name>A0A2K9P3K3_9FIRM</name>
<keyword evidence="4 6" id="KW-0067">ATP-binding</keyword>
<organism evidence="6 7">
    <name type="scientific">Monoglobus pectinilyticus</name>
    <dbReference type="NCBI Taxonomy" id="1981510"/>
    <lineage>
        <taxon>Bacteria</taxon>
        <taxon>Bacillati</taxon>
        <taxon>Bacillota</taxon>
        <taxon>Clostridia</taxon>
        <taxon>Monoglobales</taxon>
        <taxon>Monoglobaceae</taxon>
        <taxon>Monoglobus</taxon>
    </lineage>
</organism>
<dbReference type="PANTHER" id="PTHR43335">
    <property type="entry name" value="ABC TRANSPORTER, ATP-BINDING PROTEIN"/>
    <property type="match status" value="1"/>
</dbReference>
<dbReference type="GeneID" id="98063044"/>
<dbReference type="KEGG" id="mpec:B9O19_01655"/>
<dbReference type="EMBL" id="CP020991">
    <property type="protein sequence ID" value="AUO19811.1"/>
    <property type="molecule type" value="Genomic_DNA"/>
</dbReference>
<dbReference type="InterPro" id="IPR027417">
    <property type="entry name" value="P-loop_NTPase"/>
</dbReference>
<dbReference type="InterPro" id="IPR017871">
    <property type="entry name" value="ABC_transporter-like_CS"/>
</dbReference>
<dbReference type="PROSITE" id="PS00211">
    <property type="entry name" value="ABC_TRANSPORTER_1"/>
    <property type="match status" value="1"/>
</dbReference>
<sequence length="255" mass="28310">MDNKNNTVLSVHSLKKLFRNGRGVNNITLNVNEGDIVGLLGPNGSGKTTAMKSIIGMNRIDEGEIQIFGYDIDDDFESAMESVGCLIETPALYDRMSAYQNLKAAARFYKYPDKRTETEAINNALSLVGLDKYSKDKAGSFSLGMRQRLGIALALLPRPRLVILDEPTNGLDIEGVVHIRSVIKEMSEKNKTTFLISGHVASELEKLCDKVAVIYDGRLLAMNSMEEVLENFPSLEDYFLSIVGNAKDTERRRVI</sequence>
<keyword evidence="7" id="KW-1185">Reference proteome</keyword>
<evidence type="ECO:0000256" key="2">
    <source>
        <dbReference type="ARBA" id="ARBA00022448"/>
    </source>
</evidence>
<dbReference type="Gene3D" id="3.40.50.300">
    <property type="entry name" value="P-loop containing nucleotide triphosphate hydrolases"/>
    <property type="match status" value="1"/>
</dbReference>
<evidence type="ECO:0000313" key="6">
    <source>
        <dbReference type="EMBL" id="AUO19811.1"/>
    </source>
</evidence>